<evidence type="ECO:0000256" key="1">
    <source>
        <dbReference type="SAM" id="MobiDB-lite"/>
    </source>
</evidence>
<feature type="region of interest" description="Disordered" evidence="1">
    <location>
        <begin position="1"/>
        <end position="24"/>
    </location>
</feature>
<dbReference type="Proteomes" id="UP000827092">
    <property type="component" value="Unassembled WGS sequence"/>
</dbReference>
<protein>
    <submittedName>
        <fullName evidence="2">Uncharacterized protein</fullName>
    </submittedName>
</protein>
<gene>
    <name evidence="2" type="ORF">JTE90_004550</name>
</gene>
<accession>A0AAV6VCE6</accession>
<evidence type="ECO:0000313" key="2">
    <source>
        <dbReference type="EMBL" id="KAG8194322.1"/>
    </source>
</evidence>
<feature type="compositionally biased region" description="Polar residues" evidence="1">
    <location>
        <begin position="1"/>
        <end position="13"/>
    </location>
</feature>
<reference evidence="2 3" key="1">
    <citation type="journal article" date="2022" name="Nat. Ecol. Evol.">
        <title>A masculinizing supergene underlies an exaggerated male reproductive morph in a spider.</title>
        <authorList>
            <person name="Hendrickx F."/>
            <person name="De Corte Z."/>
            <person name="Sonet G."/>
            <person name="Van Belleghem S.M."/>
            <person name="Kostlbacher S."/>
            <person name="Vangestel C."/>
        </authorList>
    </citation>
    <scope>NUCLEOTIDE SEQUENCE [LARGE SCALE GENOMIC DNA]</scope>
    <source>
        <strain evidence="2">W744_W776</strain>
    </source>
</reference>
<dbReference type="EMBL" id="JAFNEN010000105">
    <property type="protein sequence ID" value="KAG8194322.1"/>
    <property type="molecule type" value="Genomic_DNA"/>
</dbReference>
<keyword evidence="3" id="KW-1185">Reference proteome</keyword>
<dbReference type="AlphaFoldDB" id="A0AAV6VCE6"/>
<name>A0AAV6VCE6_9ARAC</name>
<organism evidence="2 3">
    <name type="scientific">Oedothorax gibbosus</name>
    <dbReference type="NCBI Taxonomy" id="931172"/>
    <lineage>
        <taxon>Eukaryota</taxon>
        <taxon>Metazoa</taxon>
        <taxon>Ecdysozoa</taxon>
        <taxon>Arthropoda</taxon>
        <taxon>Chelicerata</taxon>
        <taxon>Arachnida</taxon>
        <taxon>Araneae</taxon>
        <taxon>Araneomorphae</taxon>
        <taxon>Entelegynae</taxon>
        <taxon>Araneoidea</taxon>
        <taxon>Linyphiidae</taxon>
        <taxon>Erigoninae</taxon>
        <taxon>Oedothorax</taxon>
    </lineage>
</organism>
<proteinExistence type="predicted"/>
<comment type="caution">
    <text evidence="2">The sequence shown here is derived from an EMBL/GenBank/DDBJ whole genome shotgun (WGS) entry which is preliminary data.</text>
</comment>
<evidence type="ECO:0000313" key="3">
    <source>
        <dbReference type="Proteomes" id="UP000827092"/>
    </source>
</evidence>
<sequence length="106" mass="12580">MEKNQLQRSLQNSHHYRAARTTELPPQRTVISTEQPTLENNLYAEKTALQNSHQYRITFTQKDSTTEQTSLQNNLYTEKTALQNSHHYRITFTQKRQHYRTAITTE</sequence>